<feature type="transmembrane region" description="Helical" evidence="1">
    <location>
        <begin position="12"/>
        <end position="32"/>
    </location>
</feature>
<keyword evidence="1" id="KW-0812">Transmembrane</keyword>
<gene>
    <name evidence="2" type="ORF">FRUB_09773</name>
</gene>
<organism evidence="2 3">
    <name type="scientific">Fimbriiglobus ruber</name>
    <dbReference type="NCBI Taxonomy" id="1908690"/>
    <lineage>
        <taxon>Bacteria</taxon>
        <taxon>Pseudomonadati</taxon>
        <taxon>Planctomycetota</taxon>
        <taxon>Planctomycetia</taxon>
        <taxon>Gemmatales</taxon>
        <taxon>Gemmataceae</taxon>
        <taxon>Fimbriiglobus</taxon>
    </lineage>
</organism>
<dbReference type="Proteomes" id="UP000214646">
    <property type="component" value="Unassembled WGS sequence"/>
</dbReference>
<keyword evidence="1" id="KW-1133">Transmembrane helix</keyword>
<comment type="caution">
    <text evidence="2">The sequence shown here is derived from an EMBL/GenBank/DDBJ whole genome shotgun (WGS) entry which is preliminary data.</text>
</comment>
<dbReference type="AlphaFoldDB" id="A0A225D021"/>
<evidence type="ECO:0000256" key="1">
    <source>
        <dbReference type="SAM" id="Phobius"/>
    </source>
</evidence>
<evidence type="ECO:0000313" key="3">
    <source>
        <dbReference type="Proteomes" id="UP000214646"/>
    </source>
</evidence>
<name>A0A225D021_9BACT</name>
<evidence type="ECO:0000313" key="2">
    <source>
        <dbReference type="EMBL" id="OWK34931.1"/>
    </source>
</evidence>
<keyword evidence="1" id="KW-0472">Membrane</keyword>
<accession>A0A225D021</accession>
<protein>
    <submittedName>
        <fullName evidence="2">Uncharacterized protein</fullName>
    </submittedName>
</protein>
<proteinExistence type="predicted"/>
<dbReference type="EMBL" id="NIDE01000019">
    <property type="protein sequence ID" value="OWK34931.1"/>
    <property type="molecule type" value="Genomic_DNA"/>
</dbReference>
<keyword evidence="3" id="KW-1185">Reference proteome</keyword>
<sequence length="88" mass="9737">MDEAIMDIGTYLTWAATATGIGILAAAAWDRLRAYRTCRRVRLAPETFQKITLWNQPPPSEPAQLATYSRLVDEGRAGGLSVQDAFRP</sequence>
<reference evidence="3" key="1">
    <citation type="submission" date="2017-06" db="EMBL/GenBank/DDBJ databases">
        <title>Genome analysis of Fimbriiglobus ruber SP5, the first member of the order Planctomycetales with confirmed chitinolytic capability.</title>
        <authorList>
            <person name="Ravin N.V."/>
            <person name="Rakitin A.L."/>
            <person name="Ivanova A.A."/>
            <person name="Beletsky A.V."/>
            <person name="Kulichevskaya I.S."/>
            <person name="Mardanov A.V."/>
            <person name="Dedysh S.N."/>
        </authorList>
    </citation>
    <scope>NUCLEOTIDE SEQUENCE [LARGE SCALE GENOMIC DNA]</scope>
    <source>
        <strain evidence="3">SP5</strain>
    </source>
</reference>